<protein>
    <submittedName>
        <fullName evidence="1">Uncharacterized protein</fullName>
    </submittedName>
</protein>
<sequence>MTTNFPSPSGITALLGSRFYIDSIQALGLYHIRWIWWGNAWAAFSLCFDMTCLAGMWTLTAPLARPDDPKSTGAFKTYTFLVVCAQCHGALAWVSLSPSSVLLWILVVRMHPVVRSLEHRFLRHPLSLLPRRYHHIMTLPRVVQCPIPTDVFITERRNSYLRILHPIWSPMQSSLVYPSGFSGAQDSQRASAISFVGGVTAEMSALSLVVSNLLVIITFSYSANTEPISARLSHITSDMSVFTGTRSIAKGAFGTIAATTGSALAVFRGEPDDARLAPAGAHQLSILPALRSLPQVDEGVGFV</sequence>
<organism evidence="1 2">
    <name type="scientific">Leucogyrophana mollusca</name>
    <dbReference type="NCBI Taxonomy" id="85980"/>
    <lineage>
        <taxon>Eukaryota</taxon>
        <taxon>Fungi</taxon>
        <taxon>Dikarya</taxon>
        <taxon>Basidiomycota</taxon>
        <taxon>Agaricomycotina</taxon>
        <taxon>Agaricomycetes</taxon>
        <taxon>Agaricomycetidae</taxon>
        <taxon>Boletales</taxon>
        <taxon>Boletales incertae sedis</taxon>
        <taxon>Leucogyrophana</taxon>
    </lineage>
</organism>
<proteinExistence type="predicted"/>
<keyword evidence="2" id="KW-1185">Reference proteome</keyword>
<reference evidence="1" key="1">
    <citation type="journal article" date="2021" name="New Phytol.">
        <title>Evolutionary innovations through gain and loss of genes in the ectomycorrhizal Boletales.</title>
        <authorList>
            <person name="Wu G."/>
            <person name="Miyauchi S."/>
            <person name="Morin E."/>
            <person name="Kuo A."/>
            <person name="Drula E."/>
            <person name="Varga T."/>
            <person name="Kohler A."/>
            <person name="Feng B."/>
            <person name="Cao Y."/>
            <person name="Lipzen A."/>
            <person name="Daum C."/>
            <person name="Hundley H."/>
            <person name="Pangilinan J."/>
            <person name="Johnson J."/>
            <person name="Barry K."/>
            <person name="LaButti K."/>
            <person name="Ng V."/>
            <person name="Ahrendt S."/>
            <person name="Min B."/>
            <person name="Choi I.G."/>
            <person name="Park H."/>
            <person name="Plett J.M."/>
            <person name="Magnuson J."/>
            <person name="Spatafora J.W."/>
            <person name="Nagy L.G."/>
            <person name="Henrissat B."/>
            <person name="Grigoriev I.V."/>
            <person name="Yang Z.L."/>
            <person name="Xu J."/>
            <person name="Martin F.M."/>
        </authorList>
    </citation>
    <scope>NUCLEOTIDE SEQUENCE</scope>
    <source>
        <strain evidence="1">KUC20120723A-06</strain>
    </source>
</reference>
<comment type="caution">
    <text evidence="1">The sequence shown here is derived from an EMBL/GenBank/DDBJ whole genome shotgun (WGS) entry which is preliminary data.</text>
</comment>
<name>A0ACB8AYG9_9AGAM</name>
<gene>
    <name evidence="1" type="ORF">BV22DRAFT_1135254</name>
</gene>
<evidence type="ECO:0000313" key="1">
    <source>
        <dbReference type="EMBL" id="KAH7917623.1"/>
    </source>
</evidence>
<accession>A0ACB8AYG9</accession>
<dbReference type="Proteomes" id="UP000790709">
    <property type="component" value="Unassembled WGS sequence"/>
</dbReference>
<dbReference type="EMBL" id="MU266989">
    <property type="protein sequence ID" value="KAH7917623.1"/>
    <property type="molecule type" value="Genomic_DNA"/>
</dbReference>
<evidence type="ECO:0000313" key="2">
    <source>
        <dbReference type="Proteomes" id="UP000790709"/>
    </source>
</evidence>